<evidence type="ECO:0000256" key="1">
    <source>
        <dbReference type="SAM" id="MobiDB-lite"/>
    </source>
</evidence>
<dbReference type="AlphaFoldDB" id="A0A448ZBK9"/>
<evidence type="ECO:0000313" key="3">
    <source>
        <dbReference type="Proteomes" id="UP000291116"/>
    </source>
</evidence>
<name>A0A448ZBK9_9STRA</name>
<organism evidence="2 3">
    <name type="scientific">Pseudo-nitzschia multistriata</name>
    <dbReference type="NCBI Taxonomy" id="183589"/>
    <lineage>
        <taxon>Eukaryota</taxon>
        <taxon>Sar</taxon>
        <taxon>Stramenopiles</taxon>
        <taxon>Ochrophyta</taxon>
        <taxon>Bacillariophyta</taxon>
        <taxon>Bacillariophyceae</taxon>
        <taxon>Bacillariophycidae</taxon>
        <taxon>Bacillariales</taxon>
        <taxon>Bacillariaceae</taxon>
        <taxon>Pseudo-nitzschia</taxon>
    </lineage>
</organism>
<gene>
    <name evidence="2" type="ORF">PSNMU_V1.4_AUG-EV-PASAV3_0062340</name>
</gene>
<sequence>MFDIIQNSESCASSFEARLIKKYWSKQNEHSLPSFLGKIHLEDNSKQIECTVARTQENANNTTPKEEMKNDIMAGYSKIAKDNPWWEEQETCDDHHAVPFHSKEDEYHPPAVEQRDEKDWKVCEDEETKTLSTVQEVFDANVNHDGSGLSEDGDSSTITSSSAGAEFKLFDEMSVVTDESSMGDDDYNKEDKDE</sequence>
<feature type="region of interest" description="Disordered" evidence="1">
    <location>
        <begin position="142"/>
        <end position="194"/>
    </location>
</feature>
<reference evidence="2 3" key="1">
    <citation type="submission" date="2019-01" db="EMBL/GenBank/DDBJ databases">
        <authorList>
            <person name="Ferrante I. M."/>
        </authorList>
    </citation>
    <scope>NUCLEOTIDE SEQUENCE [LARGE SCALE GENOMIC DNA]</scope>
    <source>
        <strain evidence="2 3">B856</strain>
    </source>
</reference>
<protein>
    <submittedName>
        <fullName evidence="2">Uncharacterized protein</fullName>
    </submittedName>
</protein>
<dbReference type="Proteomes" id="UP000291116">
    <property type="component" value="Unassembled WGS sequence"/>
</dbReference>
<dbReference type="EMBL" id="CAACVS010000219">
    <property type="protein sequence ID" value="VEU39386.1"/>
    <property type="molecule type" value="Genomic_DNA"/>
</dbReference>
<keyword evidence="3" id="KW-1185">Reference proteome</keyword>
<proteinExistence type="predicted"/>
<evidence type="ECO:0000313" key="2">
    <source>
        <dbReference type="EMBL" id="VEU39386.1"/>
    </source>
</evidence>
<accession>A0A448ZBK9</accession>